<evidence type="ECO:0000256" key="2">
    <source>
        <dbReference type="ARBA" id="ARBA00007581"/>
    </source>
</evidence>
<dbReference type="AlphaFoldDB" id="A0A9P4I5F3"/>
<gene>
    <name evidence="7" type="ORF">NA57DRAFT_69759</name>
</gene>
<name>A0A9P4I5F3_9PEZI</name>
<sequence length="274" mass="30371">MTRGAVIALSHGGGPMPVLGDPSHKEIVRSLKERVPKVLRLDSPEAPRAIVVVTAHWSARAPTISNAAKHELFYDYGGFPPETYRLKYDAPGNPQVAQELFDALKEQGLSPETDDDRGWDHGVFIPLLLIRPEADIPIVQLSVLKSEDPEQHFKMGMALQKLRESNVAIIGSGFASFHNLRLMFSGISHDPEFRKRNAAWNDAINGAVSEKKLGERLGKLKGWREFPGGYEMHPRGGGEHLMPLLVCAGAGGDAKPKQYTDEFLGLDMYSFYWN</sequence>
<dbReference type="CDD" id="cd07363">
    <property type="entry name" value="45_DOPA_Dioxygenase"/>
    <property type="match status" value="1"/>
</dbReference>
<organism evidence="7 8">
    <name type="scientific">Rhizodiscina lignyota</name>
    <dbReference type="NCBI Taxonomy" id="1504668"/>
    <lineage>
        <taxon>Eukaryota</taxon>
        <taxon>Fungi</taxon>
        <taxon>Dikarya</taxon>
        <taxon>Ascomycota</taxon>
        <taxon>Pezizomycotina</taxon>
        <taxon>Dothideomycetes</taxon>
        <taxon>Pleosporomycetidae</taxon>
        <taxon>Aulographales</taxon>
        <taxon>Rhizodiscinaceae</taxon>
        <taxon>Rhizodiscina</taxon>
    </lineage>
</organism>
<dbReference type="Gene3D" id="3.40.830.10">
    <property type="entry name" value="LigB-like"/>
    <property type="match status" value="1"/>
</dbReference>
<evidence type="ECO:0000256" key="4">
    <source>
        <dbReference type="ARBA" id="ARBA00022833"/>
    </source>
</evidence>
<dbReference type="Proteomes" id="UP000799772">
    <property type="component" value="Unassembled WGS sequence"/>
</dbReference>
<dbReference type="InterPro" id="IPR014436">
    <property type="entry name" value="Extradiol_dOase_DODA"/>
</dbReference>
<comment type="similarity">
    <text evidence="2">Belongs to the DODA-type extradiol aromatic ring-opening dioxygenase family.</text>
</comment>
<dbReference type="PIRSF" id="PIRSF006157">
    <property type="entry name" value="Doxgns_DODA"/>
    <property type="match status" value="1"/>
</dbReference>
<keyword evidence="8" id="KW-1185">Reference proteome</keyword>
<evidence type="ECO:0000313" key="8">
    <source>
        <dbReference type="Proteomes" id="UP000799772"/>
    </source>
</evidence>
<evidence type="ECO:0000256" key="3">
    <source>
        <dbReference type="ARBA" id="ARBA00022723"/>
    </source>
</evidence>
<evidence type="ECO:0000313" key="7">
    <source>
        <dbReference type="EMBL" id="KAF2092432.1"/>
    </source>
</evidence>
<proteinExistence type="inferred from homology"/>
<comment type="cofactor">
    <cofactor evidence="1">
        <name>Zn(2+)</name>
        <dbReference type="ChEBI" id="CHEBI:29105"/>
    </cofactor>
</comment>
<evidence type="ECO:0000256" key="1">
    <source>
        <dbReference type="ARBA" id="ARBA00001947"/>
    </source>
</evidence>
<dbReference type="OrthoDB" id="7396853at2759"/>
<comment type="caution">
    <text evidence="7">The sequence shown here is derived from an EMBL/GenBank/DDBJ whole genome shotgun (WGS) entry which is preliminary data.</text>
</comment>
<protein>
    <submittedName>
        <fullName evidence="7">Extradiol aromatic ring-opening dioxygenase</fullName>
    </submittedName>
</protein>
<dbReference type="GO" id="GO:0016702">
    <property type="term" value="F:oxidoreductase activity, acting on single donors with incorporation of molecular oxygen, incorporation of two atoms of oxygen"/>
    <property type="evidence" value="ECO:0007669"/>
    <property type="project" value="UniProtKB-ARBA"/>
</dbReference>
<dbReference type="GO" id="GO:0008270">
    <property type="term" value="F:zinc ion binding"/>
    <property type="evidence" value="ECO:0007669"/>
    <property type="project" value="InterPro"/>
</dbReference>
<dbReference type="PANTHER" id="PTHR30096">
    <property type="entry name" value="4,5-DOPA DIOXYGENASE EXTRADIOL-LIKE PROTEIN"/>
    <property type="match status" value="1"/>
</dbReference>
<feature type="domain" description="Extradiol ring-cleavage dioxygenase class III enzyme subunit B" evidence="6">
    <location>
        <begin position="9"/>
        <end position="258"/>
    </location>
</feature>
<keyword evidence="5" id="KW-0560">Oxidoreductase</keyword>
<keyword evidence="7" id="KW-0223">Dioxygenase</keyword>
<dbReference type="InterPro" id="IPR004183">
    <property type="entry name" value="Xdiol_dOase_suB"/>
</dbReference>
<reference evidence="7" key="1">
    <citation type="journal article" date="2020" name="Stud. Mycol.">
        <title>101 Dothideomycetes genomes: a test case for predicting lifestyles and emergence of pathogens.</title>
        <authorList>
            <person name="Haridas S."/>
            <person name="Albert R."/>
            <person name="Binder M."/>
            <person name="Bloem J."/>
            <person name="Labutti K."/>
            <person name="Salamov A."/>
            <person name="Andreopoulos B."/>
            <person name="Baker S."/>
            <person name="Barry K."/>
            <person name="Bills G."/>
            <person name="Bluhm B."/>
            <person name="Cannon C."/>
            <person name="Castanera R."/>
            <person name="Culley D."/>
            <person name="Daum C."/>
            <person name="Ezra D."/>
            <person name="Gonzalez J."/>
            <person name="Henrissat B."/>
            <person name="Kuo A."/>
            <person name="Liang C."/>
            <person name="Lipzen A."/>
            <person name="Lutzoni F."/>
            <person name="Magnuson J."/>
            <person name="Mondo S."/>
            <person name="Nolan M."/>
            <person name="Ohm R."/>
            <person name="Pangilinan J."/>
            <person name="Park H.-J."/>
            <person name="Ramirez L."/>
            <person name="Alfaro M."/>
            <person name="Sun H."/>
            <person name="Tritt A."/>
            <person name="Yoshinaga Y."/>
            <person name="Zwiers L.-H."/>
            <person name="Turgeon B."/>
            <person name="Goodwin S."/>
            <person name="Spatafora J."/>
            <person name="Crous P."/>
            <person name="Grigoriev I."/>
        </authorList>
    </citation>
    <scope>NUCLEOTIDE SEQUENCE</scope>
    <source>
        <strain evidence="7">CBS 133067</strain>
    </source>
</reference>
<dbReference type="Pfam" id="PF02900">
    <property type="entry name" value="LigB"/>
    <property type="match status" value="1"/>
</dbReference>
<keyword evidence="4" id="KW-0862">Zinc</keyword>
<dbReference type="PANTHER" id="PTHR30096:SF0">
    <property type="entry name" value="4,5-DOPA DIOXYGENASE EXTRADIOL-LIKE PROTEIN"/>
    <property type="match status" value="1"/>
</dbReference>
<evidence type="ECO:0000259" key="6">
    <source>
        <dbReference type="Pfam" id="PF02900"/>
    </source>
</evidence>
<keyword evidence="3" id="KW-0479">Metal-binding</keyword>
<dbReference type="EMBL" id="ML978146">
    <property type="protein sequence ID" value="KAF2092432.1"/>
    <property type="molecule type" value="Genomic_DNA"/>
</dbReference>
<dbReference type="SUPFAM" id="SSF53213">
    <property type="entry name" value="LigB-like"/>
    <property type="match status" value="1"/>
</dbReference>
<evidence type="ECO:0000256" key="5">
    <source>
        <dbReference type="ARBA" id="ARBA00023002"/>
    </source>
</evidence>
<accession>A0A9P4I5F3</accession>
<dbReference type="GO" id="GO:0008198">
    <property type="term" value="F:ferrous iron binding"/>
    <property type="evidence" value="ECO:0007669"/>
    <property type="project" value="InterPro"/>
</dbReference>